<accession>A0ABT7KEK0</accession>
<organism evidence="1 2">
    <name type="scientific">Rhizobium calliandrae</name>
    <dbReference type="NCBI Taxonomy" id="1312182"/>
    <lineage>
        <taxon>Bacteria</taxon>
        <taxon>Pseudomonadati</taxon>
        <taxon>Pseudomonadota</taxon>
        <taxon>Alphaproteobacteria</taxon>
        <taxon>Hyphomicrobiales</taxon>
        <taxon>Rhizobiaceae</taxon>
        <taxon>Rhizobium/Agrobacterium group</taxon>
        <taxon>Rhizobium</taxon>
    </lineage>
</organism>
<keyword evidence="2" id="KW-1185">Reference proteome</keyword>
<protein>
    <submittedName>
        <fullName evidence="1">Uncharacterized protein</fullName>
    </submittedName>
</protein>
<dbReference type="Proteomes" id="UP001172630">
    <property type="component" value="Unassembled WGS sequence"/>
</dbReference>
<reference evidence="1" key="1">
    <citation type="submission" date="2023-06" db="EMBL/GenBank/DDBJ databases">
        <title>Phylogenetic Diversity of Rhizobium strains.</title>
        <authorList>
            <person name="Moura F.T."/>
            <person name="Helene L.C.F."/>
            <person name="Hungria M."/>
        </authorList>
    </citation>
    <scope>NUCLEOTIDE SEQUENCE</scope>
    <source>
        <strain evidence="1">CCGE524</strain>
    </source>
</reference>
<comment type="caution">
    <text evidence="1">The sequence shown here is derived from an EMBL/GenBank/DDBJ whole genome shotgun (WGS) entry which is preliminary data.</text>
</comment>
<sequence length="42" mass="4074">MADNEDTPIVGAEVGAVGKGAPDIRLGSGPCTYGLDVVGPCA</sequence>
<name>A0ABT7KEK0_9HYPH</name>
<gene>
    <name evidence="1" type="ORF">PY650_15525</name>
</gene>
<evidence type="ECO:0000313" key="1">
    <source>
        <dbReference type="EMBL" id="MDL2407050.1"/>
    </source>
</evidence>
<proteinExistence type="predicted"/>
<evidence type="ECO:0000313" key="2">
    <source>
        <dbReference type="Proteomes" id="UP001172630"/>
    </source>
</evidence>
<dbReference type="EMBL" id="JARFYN010000017">
    <property type="protein sequence ID" value="MDL2407050.1"/>
    <property type="molecule type" value="Genomic_DNA"/>
</dbReference>